<keyword evidence="5 8" id="KW-0472">Membrane</keyword>
<dbReference type="Pfam" id="PF02687">
    <property type="entry name" value="FtsX"/>
    <property type="match status" value="1"/>
</dbReference>
<evidence type="ECO:0000256" key="8">
    <source>
        <dbReference type="SAM" id="Phobius"/>
    </source>
</evidence>
<evidence type="ECO:0000256" key="2">
    <source>
        <dbReference type="ARBA" id="ARBA00022475"/>
    </source>
</evidence>
<dbReference type="PANTHER" id="PTHR30572">
    <property type="entry name" value="MEMBRANE COMPONENT OF TRANSPORTER-RELATED"/>
    <property type="match status" value="1"/>
</dbReference>
<proteinExistence type="inferred from homology"/>
<dbReference type="AlphaFoldDB" id="A0A949JFD0"/>
<dbReference type="InterPro" id="IPR050250">
    <property type="entry name" value="Macrolide_Exporter_MacB"/>
</dbReference>
<dbReference type="GO" id="GO:0005886">
    <property type="term" value="C:plasma membrane"/>
    <property type="evidence" value="ECO:0007669"/>
    <property type="project" value="UniProtKB-SubCell"/>
</dbReference>
<dbReference type="Proteomes" id="UP000694501">
    <property type="component" value="Unassembled WGS sequence"/>
</dbReference>
<feature type="domain" description="MacB-like periplasmic core" evidence="10">
    <location>
        <begin position="22"/>
        <end position="256"/>
    </location>
</feature>
<keyword evidence="2" id="KW-1003">Cell membrane</keyword>
<comment type="similarity">
    <text evidence="6">Belongs to the ABC-4 integral membrane protein family.</text>
</comment>
<dbReference type="InterPro" id="IPR003838">
    <property type="entry name" value="ABC3_permease_C"/>
</dbReference>
<evidence type="ECO:0000256" key="3">
    <source>
        <dbReference type="ARBA" id="ARBA00022692"/>
    </source>
</evidence>
<evidence type="ECO:0000259" key="10">
    <source>
        <dbReference type="Pfam" id="PF12704"/>
    </source>
</evidence>
<evidence type="ECO:0000256" key="7">
    <source>
        <dbReference type="SAM" id="MobiDB-lite"/>
    </source>
</evidence>
<protein>
    <submittedName>
        <fullName evidence="11">ABC transporter permease</fullName>
    </submittedName>
</protein>
<keyword evidence="4 8" id="KW-1133">Transmembrane helix</keyword>
<dbReference type="InterPro" id="IPR025857">
    <property type="entry name" value="MacB_PCD"/>
</dbReference>
<evidence type="ECO:0000256" key="1">
    <source>
        <dbReference type="ARBA" id="ARBA00004651"/>
    </source>
</evidence>
<dbReference type="PANTHER" id="PTHR30572:SF9">
    <property type="entry name" value="ABC TRANSPORTER PERMEASE PROTEIN"/>
    <property type="match status" value="1"/>
</dbReference>
<feature type="domain" description="ABC3 transporter permease C-terminal" evidence="9">
    <location>
        <begin position="288"/>
        <end position="443"/>
    </location>
</feature>
<feature type="transmembrane region" description="Helical" evidence="8">
    <location>
        <begin position="21"/>
        <end position="42"/>
    </location>
</feature>
<dbReference type="EMBL" id="JAELVF020000001">
    <property type="protein sequence ID" value="MBU7598437.1"/>
    <property type="molecule type" value="Genomic_DNA"/>
</dbReference>
<evidence type="ECO:0000256" key="5">
    <source>
        <dbReference type="ARBA" id="ARBA00023136"/>
    </source>
</evidence>
<feature type="compositionally biased region" description="Low complexity" evidence="7">
    <location>
        <begin position="371"/>
        <end position="386"/>
    </location>
</feature>
<keyword evidence="3 8" id="KW-0812">Transmembrane</keyword>
<dbReference type="RefSeq" id="WP_211043773.1">
    <property type="nucleotide sequence ID" value="NZ_JAELVF020000001.1"/>
</dbReference>
<organism evidence="11 12">
    <name type="scientific">Streptomyces tardus</name>
    <dbReference type="NCBI Taxonomy" id="2780544"/>
    <lineage>
        <taxon>Bacteria</taxon>
        <taxon>Bacillati</taxon>
        <taxon>Actinomycetota</taxon>
        <taxon>Actinomycetes</taxon>
        <taxon>Kitasatosporales</taxon>
        <taxon>Streptomycetaceae</taxon>
        <taxon>Streptomyces</taxon>
    </lineage>
</organism>
<name>A0A949JFD0_9ACTN</name>
<feature type="transmembrane region" description="Helical" evidence="8">
    <location>
        <begin position="330"/>
        <end position="355"/>
    </location>
</feature>
<keyword evidence="12" id="KW-1185">Reference proteome</keyword>
<comment type="caution">
    <text evidence="11">The sequence shown here is derived from an EMBL/GenBank/DDBJ whole genome shotgun (WGS) entry which is preliminary data.</text>
</comment>
<evidence type="ECO:0000313" key="12">
    <source>
        <dbReference type="Proteomes" id="UP000694501"/>
    </source>
</evidence>
<dbReference type="GO" id="GO:0022857">
    <property type="term" value="F:transmembrane transporter activity"/>
    <property type="evidence" value="ECO:0007669"/>
    <property type="project" value="TreeGrafter"/>
</dbReference>
<evidence type="ECO:0000313" key="11">
    <source>
        <dbReference type="EMBL" id="MBU7598437.1"/>
    </source>
</evidence>
<comment type="subcellular location">
    <subcellularLocation>
        <location evidence="1">Cell membrane</location>
        <topology evidence="1">Multi-pass membrane protein</topology>
    </subcellularLocation>
</comment>
<reference evidence="11" key="1">
    <citation type="submission" date="2021-06" db="EMBL/GenBank/DDBJ databases">
        <title>Sequencing of actinobacteria type strains.</title>
        <authorList>
            <person name="Nguyen G.-S."/>
            <person name="Wentzel A."/>
        </authorList>
    </citation>
    <scope>NUCLEOTIDE SEQUENCE</scope>
    <source>
        <strain evidence="11">P38-E01</strain>
    </source>
</reference>
<evidence type="ECO:0000256" key="4">
    <source>
        <dbReference type="ARBA" id="ARBA00022989"/>
    </source>
</evidence>
<evidence type="ECO:0000256" key="6">
    <source>
        <dbReference type="ARBA" id="ARBA00038076"/>
    </source>
</evidence>
<accession>A0A949JFD0</accession>
<gene>
    <name evidence="11" type="ORF">JGS22_012630</name>
</gene>
<feature type="region of interest" description="Disordered" evidence="7">
    <location>
        <begin position="365"/>
        <end position="409"/>
    </location>
</feature>
<feature type="transmembrane region" description="Helical" evidence="8">
    <location>
        <begin position="285"/>
        <end position="309"/>
    </location>
</feature>
<evidence type="ECO:0000259" key="9">
    <source>
        <dbReference type="Pfam" id="PF02687"/>
    </source>
</evidence>
<sequence length="453" mass="47075">MNFVKRAGTSLGVRRSRTAGLLGIFFVICVLLLGGFLLQGAAARQEADAQRTIGVDATVRKDGLSPALADRLGRSELVHRYNAEVPVRAAAAGFEPLVPEAPPPADAERGAKGELGVVGVRDSGMLLPFSYGTMKVTAGRGITEADRGRQVALIERRLAERNGIEPGDTVRARPASGGRAVPLKVVGVFQDPSPSPSGWQPPYELAGNRLYVPVGTAQQLGGDTADESSGAASVQSAVYRIGSPELAEQLHAEAERLLGAGPFDFQVNDKAYRDQVRPIQRMGTFAGLLIWVIALAGALILGLIVMLQIRERRSELGVLLSMGEKKWKLLGQHAVEIAALALPAVALAALAGSLAGQPVGDALLGSRPSDTGRAANAEDAAGTGRAAGDDESTGSGRKQRAPDGVIAPPTVRVEPADVARVAGIGLGISLVSTVVPGVAILRLHPRSILTDAD</sequence>
<feature type="transmembrane region" description="Helical" evidence="8">
    <location>
        <begin position="418"/>
        <end position="441"/>
    </location>
</feature>
<dbReference type="Pfam" id="PF12704">
    <property type="entry name" value="MacB_PCD"/>
    <property type="match status" value="1"/>
</dbReference>